<dbReference type="EMBL" id="VSDO01000006">
    <property type="protein sequence ID" value="TYA10230.1"/>
    <property type="molecule type" value="Genomic_DNA"/>
</dbReference>
<dbReference type="PANTHER" id="PTHR43539">
    <property type="entry name" value="FLAVIN-BINDING MONOOXYGENASE-LIKE PROTEIN (AFU_ORTHOLOGUE AFUA_4G09220)"/>
    <property type="match status" value="1"/>
</dbReference>
<dbReference type="GO" id="GO:0050660">
    <property type="term" value="F:flavin adenine dinucleotide binding"/>
    <property type="evidence" value="ECO:0007669"/>
    <property type="project" value="TreeGrafter"/>
</dbReference>
<reference evidence="2 3" key="1">
    <citation type="submission" date="2019-08" db="EMBL/GenBank/DDBJ databases">
        <title>Genome sequencing of Paenibacillus faecis DSM 23593(T).</title>
        <authorList>
            <person name="Kook J.-K."/>
            <person name="Park S.-N."/>
            <person name="Lim Y.K."/>
        </authorList>
    </citation>
    <scope>NUCLEOTIDE SEQUENCE [LARGE SCALE GENOMIC DNA]</scope>
    <source>
        <strain evidence="2 3">DSM 23593</strain>
    </source>
</reference>
<dbReference type="GO" id="GO:0004497">
    <property type="term" value="F:monooxygenase activity"/>
    <property type="evidence" value="ECO:0007669"/>
    <property type="project" value="UniProtKB-KW"/>
</dbReference>
<sequence>MRELDVLVIGAGQAGLAMGYYLKKSELSFEILGMEKRIGDTWRNRYDSLILFTPRWYSALPGVSLAGDPQGLASKDEMADYLEKYAEHFELPVKLETQVLSVEKDNEFYIVKTNKGPYKVLNLVIATGPFSKPHIPQMADGLSPEIFQIHTSSYRNVGQLHPGNVLVVGAGNSGAQIAVELAGDREVHLSAGHPLHFFPLRLAGKNIFWWFRMLGILDREKGSRLGDFLSRQKDPIFGTELKRAIGMNGVRIRPRTISIDSNTVTFMDSTQLRVDNIIWATGFVPDYGWLHIPGVLDGHGRPVHHRGISPVKGLYYLGLPWLTSRKSALIGGVGDDAEMIYNKLISEYKSTYFIS</sequence>
<name>A0A5D0CL19_9BACL</name>
<protein>
    <submittedName>
        <fullName evidence="2">NADPH-dependent L-lysine N(6)-monooxygenase</fullName>
    </submittedName>
</protein>
<proteinExistence type="predicted"/>
<keyword evidence="3" id="KW-1185">Reference proteome</keyword>
<keyword evidence="2" id="KW-0503">Monooxygenase</keyword>
<comment type="caution">
    <text evidence="2">The sequence shown here is derived from an EMBL/GenBank/DDBJ whole genome shotgun (WGS) entry which is preliminary data.</text>
</comment>
<dbReference type="PRINTS" id="PR00469">
    <property type="entry name" value="PNDRDTASEII"/>
</dbReference>
<dbReference type="OrthoDB" id="9778740at2"/>
<dbReference type="InterPro" id="IPR036188">
    <property type="entry name" value="FAD/NAD-bd_sf"/>
</dbReference>
<dbReference type="PRINTS" id="PR00368">
    <property type="entry name" value="FADPNR"/>
</dbReference>
<accession>A0A5D0CL19</accession>
<dbReference type="SUPFAM" id="SSF51905">
    <property type="entry name" value="FAD/NAD(P)-binding domain"/>
    <property type="match status" value="2"/>
</dbReference>
<keyword evidence="1" id="KW-0560">Oxidoreductase</keyword>
<dbReference type="RefSeq" id="WP_148457798.1">
    <property type="nucleotide sequence ID" value="NZ_VSDO01000006.1"/>
</dbReference>
<evidence type="ECO:0000313" key="3">
    <source>
        <dbReference type="Proteomes" id="UP000325218"/>
    </source>
</evidence>
<dbReference type="PANTHER" id="PTHR43539:SF78">
    <property type="entry name" value="FLAVIN-CONTAINING MONOOXYGENASE"/>
    <property type="match status" value="1"/>
</dbReference>
<evidence type="ECO:0000256" key="1">
    <source>
        <dbReference type="ARBA" id="ARBA00023002"/>
    </source>
</evidence>
<dbReference type="Pfam" id="PF13738">
    <property type="entry name" value="Pyr_redox_3"/>
    <property type="match status" value="1"/>
</dbReference>
<gene>
    <name evidence="2" type="ORF">FRY98_26975</name>
</gene>
<dbReference type="Proteomes" id="UP000325218">
    <property type="component" value="Unassembled WGS sequence"/>
</dbReference>
<dbReference type="InterPro" id="IPR050982">
    <property type="entry name" value="Auxin_biosynth/cation_transpt"/>
</dbReference>
<organism evidence="2 3">
    <name type="scientific">Paenibacillus faecis</name>
    <dbReference type="NCBI Taxonomy" id="862114"/>
    <lineage>
        <taxon>Bacteria</taxon>
        <taxon>Bacillati</taxon>
        <taxon>Bacillota</taxon>
        <taxon>Bacilli</taxon>
        <taxon>Bacillales</taxon>
        <taxon>Paenibacillaceae</taxon>
        <taxon>Paenibacillus</taxon>
    </lineage>
</organism>
<dbReference type="AlphaFoldDB" id="A0A5D0CL19"/>
<evidence type="ECO:0000313" key="2">
    <source>
        <dbReference type="EMBL" id="TYA10230.1"/>
    </source>
</evidence>
<dbReference type="Gene3D" id="3.50.50.60">
    <property type="entry name" value="FAD/NAD(P)-binding domain"/>
    <property type="match status" value="1"/>
</dbReference>